<protein>
    <submittedName>
        <fullName evidence="2">Uncharacterized protein</fullName>
    </submittedName>
</protein>
<evidence type="ECO:0000256" key="1">
    <source>
        <dbReference type="SAM" id="MobiDB-lite"/>
    </source>
</evidence>
<sequence>MENGQPSNAAILLFHPNPCSSRVHQPQPTIGSTSSPRHFPPAAPPTNTPHKIFLSKHASIITLPNFVTTTYPIVRHITYTFATTNSSPNVALYPLTALAHRTLQSNPFFAIPRPT</sequence>
<name>A0ABR1TK63_9PEZI</name>
<dbReference type="Proteomes" id="UP001446871">
    <property type="component" value="Unassembled WGS sequence"/>
</dbReference>
<organism evidence="2 3">
    <name type="scientific">Apiospora saccharicola</name>
    <dbReference type="NCBI Taxonomy" id="335842"/>
    <lineage>
        <taxon>Eukaryota</taxon>
        <taxon>Fungi</taxon>
        <taxon>Dikarya</taxon>
        <taxon>Ascomycota</taxon>
        <taxon>Pezizomycotina</taxon>
        <taxon>Sordariomycetes</taxon>
        <taxon>Xylariomycetidae</taxon>
        <taxon>Amphisphaeriales</taxon>
        <taxon>Apiosporaceae</taxon>
        <taxon>Apiospora</taxon>
    </lineage>
</organism>
<proteinExistence type="predicted"/>
<accession>A0ABR1TK63</accession>
<comment type="caution">
    <text evidence="2">The sequence shown here is derived from an EMBL/GenBank/DDBJ whole genome shotgun (WGS) entry which is preliminary data.</text>
</comment>
<dbReference type="EMBL" id="JAQQWM010000009">
    <property type="protein sequence ID" value="KAK8047019.1"/>
    <property type="molecule type" value="Genomic_DNA"/>
</dbReference>
<feature type="compositionally biased region" description="Pro residues" evidence="1">
    <location>
        <begin position="38"/>
        <end position="47"/>
    </location>
</feature>
<gene>
    <name evidence="2" type="ORF">PG996_015083</name>
</gene>
<reference evidence="2 3" key="1">
    <citation type="submission" date="2023-01" db="EMBL/GenBank/DDBJ databases">
        <title>Analysis of 21 Apiospora genomes using comparative genomics revels a genus with tremendous synthesis potential of carbohydrate active enzymes and secondary metabolites.</title>
        <authorList>
            <person name="Sorensen T."/>
        </authorList>
    </citation>
    <scope>NUCLEOTIDE SEQUENCE [LARGE SCALE GENOMIC DNA]</scope>
    <source>
        <strain evidence="2 3">CBS 83171</strain>
    </source>
</reference>
<evidence type="ECO:0000313" key="3">
    <source>
        <dbReference type="Proteomes" id="UP001446871"/>
    </source>
</evidence>
<feature type="compositionally biased region" description="Polar residues" evidence="1">
    <location>
        <begin position="21"/>
        <end position="36"/>
    </location>
</feature>
<feature type="region of interest" description="Disordered" evidence="1">
    <location>
        <begin position="21"/>
        <end position="48"/>
    </location>
</feature>
<evidence type="ECO:0000313" key="2">
    <source>
        <dbReference type="EMBL" id="KAK8047019.1"/>
    </source>
</evidence>
<keyword evidence="3" id="KW-1185">Reference proteome</keyword>